<gene>
    <name evidence="12" type="primary">irtB</name>
    <name evidence="12" type="ORF">PFLU3_39870</name>
</gene>
<dbReference type="EMBL" id="JXCQ01000043">
    <property type="protein sequence ID" value="KIR20591.1"/>
    <property type="molecule type" value="Genomic_DNA"/>
</dbReference>
<evidence type="ECO:0000256" key="7">
    <source>
        <dbReference type="ARBA" id="ARBA00022989"/>
    </source>
</evidence>
<dbReference type="PANTHER" id="PTHR24221:SF397">
    <property type="entry name" value="ABC TRANSPORTER, ATP-BINDING TRANSMEMBRANE PROTEIN"/>
    <property type="match status" value="1"/>
</dbReference>
<keyword evidence="8 9" id="KW-0472">Membrane</keyword>
<dbReference type="PANTHER" id="PTHR24221">
    <property type="entry name" value="ATP-BINDING CASSETTE SUB-FAMILY B"/>
    <property type="match status" value="1"/>
</dbReference>
<sequence>MIRSLVTLLGPAHAARLYRYLAWLVTSAVLQGVAVAFLVPILHALFAGDLRSAFHWLAGLAAMVVLSCIAHYQQAMKGFALALVVLTTLHDRLGQHLVTLPLGWFNSEKVGRLSRSATSGTLMVTGLFAHYLGPVVSGVVVPATVALSLFVFDWRLGLTAVLCAPLIYFTHHWSAAAIGSNDARVEAAATLAGNRVVEFARYQQVLRAFGRTQDGYAPLQAANLAQKHAGGSMLSQTFPKLLAGGLTVQLAFALLVAVGIALAAHGDIDAIQLVALLALAARFVGPLAEAAARSGLLRMAGNDLDQLVSILREPSLPEPAVSQALTAPGSLAFDQVSFAYPSGPKVLHRLTFNAPAHSMTAIVGASGSGKTTVTRLLMRFFDASEGSVKVGGVDVRELSNAALMAQLSLVMQDVYLFDDSLEANIRVGSPDASAEQVAEAARLAGVDEIVARLPQGWNTPVGEGGAALSGGERQRVSLARALLKRAPIVLLDEATAALDPHNEAFVQAAIRSLMQSSTVLVIAHRLPTIMAADQILVLDEGCLVESGTHAQLLARNGRYAGFWHDRQRAGGWRLNAEAQPC</sequence>
<keyword evidence="6" id="KW-0067">ATP-binding</keyword>
<dbReference type="InterPro" id="IPR011527">
    <property type="entry name" value="ABC1_TM_dom"/>
</dbReference>
<dbReference type="PATRIC" id="fig|294.125.peg.4093"/>
<dbReference type="GO" id="GO:0016887">
    <property type="term" value="F:ATP hydrolysis activity"/>
    <property type="evidence" value="ECO:0007669"/>
    <property type="project" value="InterPro"/>
</dbReference>
<evidence type="ECO:0000313" key="13">
    <source>
        <dbReference type="Proteomes" id="UP000032210"/>
    </source>
</evidence>
<dbReference type="InterPro" id="IPR017871">
    <property type="entry name" value="ABC_transporter-like_CS"/>
</dbReference>
<evidence type="ECO:0000259" key="10">
    <source>
        <dbReference type="PROSITE" id="PS50893"/>
    </source>
</evidence>
<comment type="subcellular location">
    <subcellularLocation>
        <location evidence="1">Cell membrane</location>
        <topology evidence="1">Multi-pass membrane protein</topology>
    </subcellularLocation>
</comment>
<keyword evidence="12" id="KW-0378">Hydrolase</keyword>
<evidence type="ECO:0000313" key="12">
    <source>
        <dbReference type="EMBL" id="KIR20591.1"/>
    </source>
</evidence>
<evidence type="ECO:0000256" key="4">
    <source>
        <dbReference type="ARBA" id="ARBA00022692"/>
    </source>
</evidence>
<dbReference type="GO" id="GO:0034040">
    <property type="term" value="F:ATPase-coupled lipid transmembrane transporter activity"/>
    <property type="evidence" value="ECO:0007669"/>
    <property type="project" value="TreeGrafter"/>
</dbReference>
<evidence type="ECO:0000256" key="8">
    <source>
        <dbReference type="ARBA" id="ARBA00023136"/>
    </source>
</evidence>
<dbReference type="Proteomes" id="UP000032210">
    <property type="component" value="Unassembled WGS sequence"/>
</dbReference>
<organism evidence="12 13">
    <name type="scientific">Pseudomonas fluorescens</name>
    <dbReference type="NCBI Taxonomy" id="294"/>
    <lineage>
        <taxon>Bacteria</taxon>
        <taxon>Pseudomonadati</taxon>
        <taxon>Pseudomonadota</taxon>
        <taxon>Gammaproteobacteria</taxon>
        <taxon>Pseudomonadales</taxon>
        <taxon>Pseudomonadaceae</taxon>
        <taxon>Pseudomonas</taxon>
    </lineage>
</organism>
<dbReference type="InterPro" id="IPR003439">
    <property type="entry name" value="ABC_transporter-like_ATP-bd"/>
</dbReference>
<feature type="transmembrane region" description="Helical" evidence="9">
    <location>
        <begin position="241"/>
        <end position="264"/>
    </location>
</feature>
<dbReference type="GO" id="GO:0005886">
    <property type="term" value="C:plasma membrane"/>
    <property type="evidence" value="ECO:0007669"/>
    <property type="project" value="UniProtKB-SubCell"/>
</dbReference>
<dbReference type="SMART" id="SM00382">
    <property type="entry name" value="AAA"/>
    <property type="match status" value="1"/>
</dbReference>
<evidence type="ECO:0000256" key="9">
    <source>
        <dbReference type="SAM" id="Phobius"/>
    </source>
</evidence>
<accession>A0A0D0TAJ4</accession>
<feature type="transmembrane region" description="Helical" evidence="9">
    <location>
        <begin position="53"/>
        <end position="72"/>
    </location>
</feature>
<dbReference type="InterPro" id="IPR036640">
    <property type="entry name" value="ABC1_TM_sf"/>
</dbReference>
<evidence type="ECO:0000256" key="3">
    <source>
        <dbReference type="ARBA" id="ARBA00022475"/>
    </source>
</evidence>
<keyword evidence="3" id="KW-1003">Cell membrane</keyword>
<feature type="domain" description="ABC transmembrane type-1" evidence="11">
    <location>
        <begin position="21"/>
        <end position="299"/>
    </location>
</feature>
<evidence type="ECO:0000256" key="2">
    <source>
        <dbReference type="ARBA" id="ARBA00022448"/>
    </source>
</evidence>
<dbReference type="PROSITE" id="PS50929">
    <property type="entry name" value="ABC_TM1F"/>
    <property type="match status" value="1"/>
</dbReference>
<feature type="transmembrane region" description="Helical" evidence="9">
    <location>
        <begin position="270"/>
        <end position="288"/>
    </location>
</feature>
<keyword evidence="2" id="KW-0813">Transport</keyword>
<reference evidence="12 13" key="1">
    <citation type="submission" date="2015-01" db="EMBL/GenBank/DDBJ databases">
        <title>Genome sequence of the beneficial rhizobacterium Pseudomonas fluorescens 2-79.</title>
        <authorList>
            <person name="Thuermer A."/>
            <person name="Daniel R."/>
        </authorList>
    </citation>
    <scope>NUCLEOTIDE SEQUENCE [LARGE SCALE GENOMIC DNA]</scope>
    <source>
        <strain evidence="12 13">2-79</strain>
    </source>
</reference>
<dbReference type="PROSITE" id="PS50893">
    <property type="entry name" value="ABC_TRANSPORTER_2"/>
    <property type="match status" value="1"/>
</dbReference>
<protein>
    <submittedName>
        <fullName evidence="12">IrtB protein</fullName>
        <ecNumber evidence="12">3.6.3.-</ecNumber>
    </submittedName>
</protein>
<dbReference type="RefSeq" id="WP_043050260.1">
    <property type="nucleotide sequence ID" value="NZ_JXCQ01000043.1"/>
</dbReference>
<dbReference type="SUPFAM" id="SSF90123">
    <property type="entry name" value="ABC transporter transmembrane region"/>
    <property type="match status" value="1"/>
</dbReference>
<dbReference type="GO" id="GO:0005524">
    <property type="term" value="F:ATP binding"/>
    <property type="evidence" value="ECO:0007669"/>
    <property type="project" value="UniProtKB-KW"/>
</dbReference>
<evidence type="ECO:0000256" key="6">
    <source>
        <dbReference type="ARBA" id="ARBA00022840"/>
    </source>
</evidence>
<dbReference type="InterPro" id="IPR003593">
    <property type="entry name" value="AAA+_ATPase"/>
</dbReference>
<dbReference type="EC" id="3.6.3.-" evidence="12"/>
<proteinExistence type="predicted"/>
<evidence type="ECO:0000259" key="11">
    <source>
        <dbReference type="PROSITE" id="PS50929"/>
    </source>
</evidence>
<dbReference type="Gene3D" id="3.40.50.300">
    <property type="entry name" value="P-loop containing nucleotide triphosphate hydrolases"/>
    <property type="match status" value="1"/>
</dbReference>
<dbReference type="AlphaFoldDB" id="A0A0D0TAJ4"/>
<evidence type="ECO:0000256" key="5">
    <source>
        <dbReference type="ARBA" id="ARBA00022741"/>
    </source>
</evidence>
<dbReference type="InterPro" id="IPR039421">
    <property type="entry name" value="Type_1_exporter"/>
</dbReference>
<dbReference type="Gene3D" id="1.20.1560.10">
    <property type="entry name" value="ABC transporter type 1, transmembrane domain"/>
    <property type="match status" value="1"/>
</dbReference>
<dbReference type="InterPro" id="IPR027417">
    <property type="entry name" value="P-loop_NTPase"/>
</dbReference>
<feature type="transmembrane region" description="Helical" evidence="9">
    <location>
        <begin position="131"/>
        <end position="152"/>
    </location>
</feature>
<keyword evidence="7 9" id="KW-1133">Transmembrane helix</keyword>
<name>A0A0D0TAJ4_PSEFL</name>
<evidence type="ECO:0000256" key="1">
    <source>
        <dbReference type="ARBA" id="ARBA00004651"/>
    </source>
</evidence>
<dbReference type="FunFam" id="3.40.50.300:FF:000221">
    <property type="entry name" value="Multidrug ABC transporter ATP-binding protein"/>
    <property type="match status" value="1"/>
</dbReference>
<dbReference type="Pfam" id="PF00005">
    <property type="entry name" value="ABC_tran"/>
    <property type="match status" value="1"/>
</dbReference>
<comment type="caution">
    <text evidence="12">The sequence shown here is derived from an EMBL/GenBank/DDBJ whole genome shotgun (WGS) entry which is preliminary data.</text>
</comment>
<feature type="transmembrane region" description="Helical" evidence="9">
    <location>
        <begin position="24"/>
        <end position="46"/>
    </location>
</feature>
<dbReference type="Pfam" id="PF00664">
    <property type="entry name" value="ABC_membrane"/>
    <property type="match status" value="1"/>
</dbReference>
<dbReference type="SUPFAM" id="SSF52540">
    <property type="entry name" value="P-loop containing nucleoside triphosphate hydrolases"/>
    <property type="match status" value="1"/>
</dbReference>
<feature type="domain" description="ABC transporter" evidence="10">
    <location>
        <begin position="331"/>
        <end position="565"/>
    </location>
</feature>
<dbReference type="PROSITE" id="PS00211">
    <property type="entry name" value="ABC_TRANSPORTER_1"/>
    <property type="match status" value="1"/>
</dbReference>
<keyword evidence="5" id="KW-0547">Nucleotide-binding</keyword>
<dbReference type="GO" id="GO:0140359">
    <property type="term" value="F:ABC-type transporter activity"/>
    <property type="evidence" value="ECO:0007669"/>
    <property type="project" value="InterPro"/>
</dbReference>
<keyword evidence="4 9" id="KW-0812">Transmembrane</keyword>